<dbReference type="InterPro" id="IPR049511">
    <property type="entry name" value="PGH-like_rpt"/>
</dbReference>
<dbReference type="Proteomes" id="UP000002035">
    <property type="component" value="Unassembled WGS sequence"/>
</dbReference>
<evidence type="ECO:0000313" key="2">
    <source>
        <dbReference type="EMBL" id="EEQ29953.1"/>
    </source>
</evidence>
<reference evidence="3" key="1">
    <citation type="journal article" date="2012" name="MBio">
        <title>Comparative genome analysis of Trichophyton rubrum and related dermatophytes reveals candidate genes involved in infection.</title>
        <authorList>
            <person name="Martinez D.A."/>
            <person name="Oliver B.G."/>
            <person name="Graeser Y."/>
            <person name="Goldberg J.M."/>
            <person name="Li W."/>
            <person name="Martinez-Rossi N.M."/>
            <person name="Monod M."/>
            <person name="Shelest E."/>
            <person name="Barton R.C."/>
            <person name="Birch E."/>
            <person name="Brakhage A.A."/>
            <person name="Chen Z."/>
            <person name="Gurr S.J."/>
            <person name="Heiman D."/>
            <person name="Heitman J."/>
            <person name="Kosti I."/>
            <person name="Rossi A."/>
            <person name="Saif S."/>
            <person name="Samalova M."/>
            <person name="Saunders C.W."/>
            <person name="Shea T."/>
            <person name="Summerbell R.C."/>
            <person name="Xu J."/>
            <person name="Young S."/>
            <person name="Zeng Q."/>
            <person name="Birren B.W."/>
            <person name="Cuomo C.A."/>
            <person name="White T.C."/>
        </authorList>
    </citation>
    <scope>NUCLEOTIDE SEQUENCE [LARGE SCALE GENOMIC DNA]</scope>
    <source>
        <strain evidence="3">ATCC MYA-4605 / CBS 113480</strain>
    </source>
</reference>
<dbReference type="GeneID" id="9223050"/>
<dbReference type="EMBL" id="DS995702">
    <property type="protein sequence ID" value="EEQ29953.1"/>
    <property type="molecule type" value="Genomic_DNA"/>
</dbReference>
<protein>
    <submittedName>
        <fullName evidence="2">WD40 repeat protein</fullName>
    </submittedName>
</protein>
<dbReference type="eggNOG" id="ENOG502SMWB">
    <property type="taxonomic scope" value="Eukaryota"/>
</dbReference>
<keyword evidence="1" id="KW-0732">Signal</keyword>
<sequence length="286" mass="31864">MKFILFSAVTLLATAALAGNAWEARHGLTSSAYQETFNNLTKAGYRLDYVTGFADLNGNARYNAIFEKPPSSGKIAWVANHGVTREKYTAAFNDLKAKGYRPVHVQGYNVGKSPASGKDRRYASLWHKNTPAVSWEERTDVSGEKFTELFHQLVGEGYRLRSLSGYAIGSEQRFSGVFEKTGGPEWKAYAGMSSDGYQTRFNELKKAGLYPVQISPYNVGGKVWYAGIWEKVDAKAAKPYTRYGLTGSEYQALFNEWRGKGYRPTVVAGYIDGKTVKYAVIFNKLK</sequence>
<name>C5FGR8_ARTOC</name>
<keyword evidence="3" id="KW-1185">Reference proteome</keyword>
<dbReference type="HOGENOM" id="CLU_076340_0_0_1"/>
<dbReference type="OrthoDB" id="5946976at2759"/>
<dbReference type="AlphaFoldDB" id="C5FGR8"/>
<organism evidence="2 3">
    <name type="scientific">Arthroderma otae (strain ATCC MYA-4605 / CBS 113480)</name>
    <name type="common">Microsporum canis</name>
    <dbReference type="NCBI Taxonomy" id="554155"/>
    <lineage>
        <taxon>Eukaryota</taxon>
        <taxon>Fungi</taxon>
        <taxon>Dikarya</taxon>
        <taxon>Ascomycota</taxon>
        <taxon>Pezizomycotina</taxon>
        <taxon>Eurotiomycetes</taxon>
        <taxon>Eurotiomycetidae</taxon>
        <taxon>Onygenales</taxon>
        <taxon>Arthrodermataceae</taxon>
        <taxon>Microsporum</taxon>
    </lineage>
</organism>
<accession>C5FGR8</accession>
<dbReference type="VEuPathDB" id="FungiDB:MCYG_02772"/>
<dbReference type="RefSeq" id="XP_002849838.1">
    <property type="nucleotide sequence ID" value="XM_002849792.1"/>
</dbReference>
<dbReference type="OMA" id="ANEWHAY"/>
<evidence type="ECO:0000313" key="3">
    <source>
        <dbReference type="Proteomes" id="UP000002035"/>
    </source>
</evidence>
<gene>
    <name evidence="2" type="ORF">MCYG_02772</name>
</gene>
<feature type="chain" id="PRO_5002951396" evidence="1">
    <location>
        <begin position="19"/>
        <end position="286"/>
    </location>
</feature>
<feature type="signal peptide" evidence="1">
    <location>
        <begin position="1"/>
        <end position="18"/>
    </location>
</feature>
<proteinExistence type="predicted"/>
<dbReference type="STRING" id="554155.C5FGR8"/>
<dbReference type="Pfam" id="PF17660">
    <property type="entry name" value="BTRD1"/>
    <property type="match status" value="5"/>
</dbReference>
<evidence type="ECO:0000256" key="1">
    <source>
        <dbReference type="SAM" id="SignalP"/>
    </source>
</evidence>